<feature type="compositionally biased region" description="Acidic residues" evidence="1">
    <location>
        <begin position="953"/>
        <end position="963"/>
    </location>
</feature>
<dbReference type="OrthoDB" id="439119at2759"/>
<protein>
    <submittedName>
        <fullName evidence="3">Uncharacterized protein</fullName>
    </submittedName>
</protein>
<sequence length="1262" mass="138425">MKDMVMQRYGDLRGACAGEYGWGGLAGPAWTIDPRSDLIILSMTQTAFVLDHEEYVRSPAKKMCRDLTSVRYAARRAIHQYIYGSAVAAPSKATSYAPESFDVRPKTSEKEEDQVHAAVKSSIIVGAAIRLVMTVTIIIIKIMTTVMSTVLWVKLGSKGSSLSQVPCEKKIMITIVVIRTRVRGAKERAIAPGPRLDRHPSEEEDAVIEQVAAYRKEMEKQTGDSPGRQPAKEAKERGRGNSKGGGEGEDPGRVDSVLRGVAENARKHFLQVSTPTGKNSPTDLLGNSLGFRSSRHAEGDQEENVKKAARVVKMSGDVAEIVTEGDYRSMDVDVGDLKESLRAERTRVEMQGFPDLLRENKRLSLRNPAPLRPEVQLDSSTLRIALKFRIFRRRSSRRVGFTCAAPSAMARLGPRASFQTASSLGSEVDSQVEFISLALERPNSPSSGTALSTHCETQVCNVQLLDEEDIYFRVNLRDAEMRPIPMLVTRSTETQTDYLDAGTRTEATQTELEAWSPLAEQVTPAAADPYGRGESGDAAAGCVAFPDKAEEIFAKLDAEGGEETEGWNGSPGGDGIGADEADEVIVAENVEANDGPSPDDILVQTSLVTHMEDMRKEGESAAARVSAPLGETAQTMASKSRPLAQLVRFETKEGTVLLFEPHPLDNWIDRECAWNHRKQVYMDLDTGDQLTEAEGEDYQRYLQRHKERRHVGGQADELVKLAAKINPRTVVELRFYIAKFPWEVSRLLGEGKAINKEMNKQRHGGETAQTAVLQKKEKPDKQKHKKAKEGKTSKKDKRNKKAKHNHDNTQGEDLPSTSTAVEPEEKRSVGDAENEVDWGGSDVDDKQPNTASPHDDELAVGRARAAVRYRQRKLGDWCTEAPHSKSQPSEETLFAHDAAAQAALASHVEEATEAQEIVRAALVQHVDEQTREEQRPSSQLTLSDTTGLPAPEEPSDAEVEAEAEADVADGMEAHNQEIAPKAGTEDEELEAWRLRVQLMMLQEAAASCIPAKMSPRELVRTLGMAMADSPSFAQASPEDITHPSSRGSLLAEGLMTPPSPPAPSSARSRPSEASGVPLRCSALFDDKEVSPKKVHPVPPLDFSRVYMGDGDADLDYDYEGADSTWMTHGRSLTPTHSSSRLSKSTSDGRLWQPSVSCARPDVQVSSPEEKYRRFVGKIRAKHLLPPRTSPFAKPQVLAPITYKAAGAFGGNKAKKVAARALPATPFMEQLHSHFHHHFHFRNNLPPISHSVDFETGASTDSL</sequence>
<dbReference type="Proteomes" id="UP000186817">
    <property type="component" value="Unassembled WGS sequence"/>
</dbReference>
<gene>
    <name evidence="3" type="ORF">AK812_SmicGene23789</name>
</gene>
<feature type="compositionally biased region" description="Polar residues" evidence="1">
    <location>
        <begin position="271"/>
        <end position="282"/>
    </location>
</feature>
<feature type="region of interest" description="Disordered" evidence="1">
    <location>
        <begin position="1129"/>
        <end position="1149"/>
    </location>
</feature>
<feature type="compositionally biased region" description="Basic and acidic residues" evidence="1">
    <location>
        <begin position="230"/>
        <end position="239"/>
    </location>
</feature>
<feature type="compositionally biased region" description="Basic residues" evidence="1">
    <location>
        <begin position="781"/>
        <end position="804"/>
    </location>
</feature>
<name>A0A1Q9DGC9_SYMMI</name>
<evidence type="ECO:0000256" key="1">
    <source>
        <dbReference type="SAM" id="MobiDB-lite"/>
    </source>
</evidence>
<feature type="compositionally biased region" description="Polar residues" evidence="1">
    <location>
        <begin position="936"/>
        <end position="946"/>
    </location>
</feature>
<dbReference type="EMBL" id="LSRX01000552">
    <property type="protein sequence ID" value="OLP94215.1"/>
    <property type="molecule type" value="Genomic_DNA"/>
</dbReference>
<feature type="region of interest" description="Disordered" evidence="1">
    <location>
        <begin position="757"/>
        <end position="863"/>
    </location>
</feature>
<feature type="compositionally biased region" description="Low complexity" evidence="1">
    <location>
        <begin position="1064"/>
        <end position="1074"/>
    </location>
</feature>
<keyword evidence="2" id="KW-1133">Transmembrane helix</keyword>
<feature type="compositionally biased region" description="Basic and acidic residues" evidence="1">
    <location>
        <begin position="295"/>
        <end position="305"/>
    </location>
</feature>
<evidence type="ECO:0000256" key="2">
    <source>
        <dbReference type="SAM" id="Phobius"/>
    </source>
</evidence>
<feature type="region of interest" description="Disordered" evidence="1">
    <location>
        <begin position="1031"/>
        <end position="1074"/>
    </location>
</feature>
<feature type="compositionally biased region" description="Basic and acidic residues" evidence="1">
    <location>
        <begin position="843"/>
        <end position="859"/>
    </location>
</feature>
<organism evidence="3 4">
    <name type="scientific">Symbiodinium microadriaticum</name>
    <name type="common">Dinoflagellate</name>
    <name type="synonym">Zooxanthella microadriatica</name>
    <dbReference type="NCBI Taxonomy" id="2951"/>
    <lineage>
        <taxon>Eukaryota</taxon>
        <taxon>Sar</taxon>
        <taxon>Alveolata</taxon>
        <taxon>Dinophyceae</taxon>
        <taxon>Suessiales</taxon>
        <taxon>Symbiodiniaceae</taxon>
        <taxon>Symbiodinium</taxon>
    </lineage>
</organism>
<proteinExistence type="predicted"/>
<feature type="region of interest" description="Disordered" evidence="1">
    <location>
        <begin position="271"/>
        <end position="305"/>
    </location>
</feature>
<keyword evidence="2" id="KW-0812">Transmembrane</keyword>
<feature type="region of interest" description="Disordered" evidence="1">
    <location>
        <begin position="927"/>
        <end position="963"/>
    </location>
</feature>
<keyword evidence="2" id="KW-0472">Membrane</keyword>
<dbReference type="AlphaFoldDB" id="A0A1Q9DGC9"/>
<accession>A0A1Q9DGC9</accession>
<evidence type="ECO:0000313" key="3">
    <source>
        <dbReference type="EMBL" id="OLP94215.1"/>
    </source>
</evidence>
<keyword evidence="4" id="KW-1185">Reference proteome</keyword>
<feature type="transmembrane region" description="Helical" evidence="2">
    <location>
        <begin position="131"/>
        <end position="153"/>
    </location>
</feature>
<evidence type="ECO:0000313" key="4">
    <source>
        <dbReference type="Proteomes" id="UP000186817"/>
    </source>
</evidence>
<reference evidence="3 4" key="1">
    <citation type="submission" date="2016-02" db="EMBL/GenBank/DDBJ databases">
        <title>Genome analysis of coral dinoflagellate symbionts highlights evolutionary adaptations to a symbiotic lifestyle.</title>
        <authorList>
            <person name="Aranda M."/>
            <person name="Li Y."/>
            <person name="Liew Y.J."/>
            <person name="Baumgarten S."/>
            <person name="Simakov O."/>
            <person name="Wilson M."/>
            <person name="Piel J."/>
            <person name="Ashoor H."/>
            <person name="Bougouffa S."/>
            <person name="Bajic V.B."/>
            <person name="Ryu T."/>
            <person name="Ravasi T."/>
            <person name="Bayer T."/>
            <person name="Micklem G."/>
            <person name="Kim H."/>
            <person name="Bhak J."/>
            <person name="Lajeunesse T.C."/>
            <person name="Voolstra C.R."/>
        </authorList>
    </citation>
    <scope>NUCLEOTIDE SEQUENCE [LARGE SCALE GENOMIC DNA]</scope>
    <source>
        <strain evidence="3 4">CCMP2467</strain>
    </source>
</reference>
<feature type="region of interest" description="Disordered" evidence="1">
    <location>
        <begin position="216"/>
        <end position="254"/>
    </location>
</feature>
<comment type="caution">
    <text evidence="3">The sequence shown here is derived from an EMBL/GenBank/DDBJ whole genome shotgun (WGS) entry which is preliminary data.</text>
</comment>